<dbReference type="EMBL" id="CP031093">
    <property type="protein sequence ID" value="QCF27201.1"/>
    <property type="molecule type" value="Genomic_DNA"/>
</dbReference>
<evidence type="ECO:0000256" key="1">
    <source>
        <dbReference type="ARBA" id="ARBA00005495"/>
    </source>
</evidence>
<sequence>MLQGCCLCERIQYEYSGELGPIAMCHCSQCRRAQGSAFATNSPILASQFRFTAGQESVKEYESRPGKKRAFCRECGSPLYSRLDSKPDVLRLRIGTLTTPIDARPSHHIYANSAAEWFEFTDGLPRFAELEDGPLV</sequence>
<dbReference type="PANTHER" id="PTHR33337:SF40">
    <property type="entry name" value="CENP-V_GFA DOMAIN-CONTAINING PROTEIN-RELATED"/>
    <property type="match status" value="1"/>
</dbReference>
<keyword evidence="4" id="KW-0456">Lyase</keyword>
<accession>A0A4P7XJA6</accession>
<dbReference type="OrthoDB" id="4188830at2"/>
<organism evidence="6 7">
    <name type="scientific">Hydrocarboniclastica marina</name>
    <dbReference type="NCBI Taxonomy" id="2259620"/>
    <lineage>
        <taxon>Bacteria</taxon>
        <taxon>Pseudomonadati</taxon>
        <taxon>Pseudomonadota</taxon>
        <taxon>Gammaproteobacteria</taxon>
        <taxon>Alteromonadales</taxon>
        <taxon>Alteromonadaceae</taxon>
        <taxon>Hydrocarboniclastica</taxon>
    </lineage>
</organism>
<reference evidence="6 7" key="1">
    <citation type="submission" date="2018-07" db="EMBL/GenBank/DDBJ databases">
        <title>Marsedoiliclastica nanhaica gen. nov. sp. nov., a novel marine hydrocarbonoclastic bacterium isolated from an in-situ enriched hydrocarbon-degrading consortium in deep-sea sediment.</title>
        <authorList>
            <person name="Dong C."/>
            <person name="Ma T."/>
            <person name="Liu R."/>
            <person name="Shao Z."/>
        </authorList>
    </citation>
    <scope>NUCLEOTIDE SEQUENCE [LARGE SCALE GENOMIC DNA]</scope>
    <source>
        <strain evidence="7">soil36-7</strain>
    </source>
</reference>
<dbReference type="Pfam" id="PF04828">
    <property type="entry name" value="GFA"/>
    <property type="match status" value="1"/>
</dbReference>
<dbReference type="InterPro" id="IPR006913">
    <property type="entry name" value="CENP-V/GFA"/>
</dbReference>
<evidence type="ECO:0000259" key="5">
    <source>
        <dbReference type="PROSITE" id="PS51891"/>
    </source>
</evidence>
<dbReference type="Proteomes" id="UP000298049">
    <property type="component" value="Chromosome"/>
</dbReference>
<evidence type="ECO:0000256" key="4">
    <source>
        <dbReference type="ARBA" id="ARBA00023239"/>
    </source>
</evidence>
<dbReference type="AlphaFoldDB" id="A0A4P7XJA6"/>
<keyword evidence="7" id="KW-1185">Reference proteome</keyword>
<evidence type="ECO:0000256" key="2">
    <source>
        <dbReference type="ARBA" id="ARBA00022723"/>
    </source>
</evidence>
<dbReference type="Gene3D" id="3.90.1590.10">
    <property type="entry name" value="glutathione-dependent formaldehyde- activating enzyme (gfa)"/>
    <property type="match status" value="1"/>
</dbReference>
<dbReference type="SUPFAM" id="SSF51316">
    <property type="entry name" value="Mss4-like"/>
    <property type="match status" value="1"/>
</dbReference>
<dbReference type="KEGG" id="hmi:soil367_15390"/>
<keyword evidence="2" id="KW-0479">Metal-binding</keyword>
<proteinExistence type="inferred from homology"/>
<evidence type="ECO:0000256" key="3">
    <source>
        <dbReference type="ARBA" id="ARBA00022833"/>
    </source>
</evidence>
<gene>
    <name evidence="6" type="ORF">soil367_15390</name>
</gene>
<dbReference type="PROSITE" id="PS51891">
    <property type="entry name" value="CENP_V_GFA"/>
    <property type="match status" value="1"/>
</dbReference>
<keyword evidence="3" id="KW-0862">Zinc</keyword>
<dbReference type="RefSeq" id="WP_136549911.1">
    <property type="nucleotide sequence ID" value="NZ_CP031093.1"/>
</dbReference>
<dbReference type="InterPro" id="IPR011057">
    <property type="entry name" value="Mss4-like_sf"/>
</dbReference>
<dbReference type="GO" id="GO:0046872">
    <property type="term" value="F:metal ion binding"/>
    <property type="evidence" value="ECO:0007669"/>
    <property type="project" value="UniProtKB-KW"/>
</dbReference>
<dbReference type="GO" id="GO:0016846">
    <property type="term" value="F:carbon-sulfur lyase activity"/>
    <property type="evidence" value="ECO:0007669"/>
    <property type="project" value="InterPro"/>
</dbReference>
<protein>
    <submittedName>
        <fullName evidence="6">GFA family protein</fullName>
    </submittedName>
</protein>
<feature type="domain" description="CENP-V/GFA" evidence="5">
    <location>
        <begin position="2"/>
        <end position="119"/>
    </location>
</feature>
<name>A0A4P7XJA6_9ALTE</name>
<comment type="similarity">
    <text evidence="1">Belongs to the Gfa family.</text>
</comment>
<evidence type="ECO:0000313" key="7">
    <source>
        <dbReference type="Proteomes" id="UP000298049"/>
    </source>
</evidence>
<dbReference type="PANTHER" id="PTHR33337">
    <property type="entry name" value="GFA DOMAIN-CONTAINING PROTEIN"/>
    <property type="match status" value="1"/>
</dbReference>
<evidence type="ECO:0000313" key="6">
    <source>
        <dbReference type="EMBL" id="QCF27201.1"/>
    </source>
</evidence>